<protein>
    <recommendedName>
        <fullName evidence="4">TonB-dependent receptor</fullName>
    </recommendedName>
</protein>
<feature type="chain" id="PRO_5030083010" description="TonB-dependent receptor" evidence="1">
    <location>
        <begin position="29"/>
        <end position="1182"/>
    </location>
</feature>
<name>A0A3S1CMA1_9CYAN</name>
<dbReference type="Proteomes" id="UP000271624">
    <property type="component" value="Unassembled WGS sequence"/>
</dbReference>
<comment type="caution">
    <text evidence="2">The sequence shown here is derived from an EMBL/GenBank/DDBJ whole genome shotgun (WGS) entry which is preliminary data.</text>
</comment>
<reference evidence="2" key="2">
    <citation type="journal article" date="2019" name="Genome Biol. Evol.">
        <title>Day and night: Metabolic profiles and evolutionary relationships of six axenic non-marine cyanobacteria.</title>
        <authorList>
            <person name="Will S.E."/>
            <person name="Henke P."/>
            <person name="Boedeker C."/>
            <person name="Huang S."/>
            <person name="Brinkmann H."/>
            <person name="Rohde M."/>
            <person name="Jarek M."/>
            <person name="Friedl T."/>
            <person name="Seufert S."/>
            <person name="Schumacher M."/>
            <person name="Overmann J."/>
            <person name="Neumann-Schaal M."/>
            <person name="Petersen J."/>
        </authorList>
    </citation>
    <scope>NUCLEOTIDE SEQUENCE [LARGE SCALE GENOMIC DNA]</scope>
    <source>
        <strain evidence="2">PCC 7102</strain>
    </source>
</reference>
<evidence type="ECO:0000313" key="3">
    <source>
        <dbReference type="Proteomes" id="UP000271624"/>
    </source>
</evidence>
<evidence type="ECO:0000313" key="2">
    <source>
        <dbReference type="EMBL" id="RUT04423.1"/>
    </source>
</evidence>
<dbReference type="EMBL" id="RSCL01000011">
    <property type="protein sequence ID" value="RUT04423.1"/>
    <property type="molecule type" value="Genomic_DNA"/>
</dbReference>
<dbReference type="RefSeq" id="WP_186538608.1">
    <property type="nucleotide sequence ID" value="NZ_RSCL01000011.1"/>
</dbReference>
<reference evidence="2" key="1">
    <citation type="submission" date="2018-12" db="EMBL/GenBank/DDBJ databases">
        <authorList>
            <person name="Will S."/>
            <person name="Neumann-Schaal M."/>
            <person name="Henke P."/>
        </authorList>
    </citation>
    <scope>NUCLEOTIDE SEQUENCE</scope>
    <source>
        <strain evidence="2">PCC 7102</strain>
    </source>
</reference>
<sequence>MSFRCVKPVFWFLVQLACVGLITGVARAEGVAQVERSEDVFNLTAKDAKDAKEEKKGVTPNSSLSTQHSALSTPLTILEPAPQTVLDVPATAFTLQFPKGATVELRVNGVLVDSKSIGRTETNSKTNTVTQTWYGVSLQEGENTITAKTSVNGVEGESASMKVTVRGTVQSITLRTLETRIPANGRSMATVEGQLLDASGNRSNRDAIVTLSATAGEFVGEDASEEQPGFQVKATQGQFRASLRSTLQAQTIRIQAKLGEVDAFTQLVLETDLRSSLVTGTIDLRFGKRGTDFYGSFRDFLPPDKDYDYQFDGRASVFATGDVGGWLFTGAYNSSRNLNETCDSTTRLFRDLQFCEKAYPVYGDSSTSEILTPSSDSVYAKLERTSPSGLGGVDSFLWGDYKTEEFSTRSQEFTATNRTLHGFKANYNFGNLQATAIYGNNLQGFQRDTIPPDGTSGFYFLSRRVLVEGSENVFIELEELNRPGTVLARKQLNRGADYEIDYDRGTLLFRQPLLRTDVDDKGQVLVRRIVTTYQYESIGGDSSNLYAGRLKYHLNRSAGLESWIGGSYLYQNQGVRDFELYGADALISLNSTTNLIAEYAHSRNNSDIVGEVGGSAYRFEANSEILGGVLGRAYYRKADTGFANDSTISFVPGQTRYGAQLSGNVSDSTRFRVQYDHEDNEGTAPRPIDTLQDLFRPLNTPIPGAKVDNSLTTISAGIQQQIGKASVDVDLLYRDRTDRLIPEASGTSQQLRSRFTLPIADKLTFLAQNELTLSDDTDAVYPDRTLLGLNWAVVPGINLRLGQQYYTRGQFSGQSITTFDVDGEYKIGSDTSLTGRYGILNGANGMTVQGAIGLNQRWVISPGLKLDLAYEHVFGSFQGITGAGVQFAQPFAVGQSASSLGFNGGDSYSAGLEYNDGKNFQASARYQHRSSSGGNNTVISAGAIGKISPALTALVRYQQAGSSNLKLSGIADTANLRIGLAFREPDNDKFNALLRYEYRQNPSTIPDTILLGSGTGSEDHTFAGEAIYAPNWQWEFYGKYALRNSTSYLANDLVGTSTVNLAQLRATYRLGYSTDLVGEMRWINQGSFSETGFVAELGYYLSPNLRLAGGYVFGRVDDRDFSGTRSADGPYLGLTLKLNELFDGFGLQKPLPQKVETQTTTSVPTNPLMSRLSEVLKHEKSN</sequence>
<organism evidence="2 3">
    <name type="scientific">Dulcicalothrix desertica PCC 7102</name>
    <dbReference type="NCBI Taxonomy" id="232991"/>
    <lineage>
        <taxon>Bacteria</taxon>
        <taxon>Bacillati</taxon>
        <taxon>Cyanobacteriota</taxon>
        <taxon>Cyanophyceae</taxon>
        <taxon>Nostocales</taxon>
        <taxon>Calotrichaceae</taxon>
        <taxon>Dulcicalothrix</taxon>
    </lineage>
</organism>
<dbReference type="InterPro" id="IPR013783">
    <property type="entry name" value="Ig-like_fold"/>
</dbReference>
<gene>
    <name evidence="2" type="ORF">DSM106972_046510</name>
</gene>
<accession>A0A3S1CMA1</accession>
<dbReference type="SUPFAM" id="SSF56935">
    <property type="entry name" value="Porins"/>
    <property type="match status" value="1"/>
</dbReference>
<evidence type="ECO:0008006" key="4">
    <source>
        <dbReference type="Google" id="ProtNLM"/>
    </source>
</evidence>
<feature type="signal peptide" evidence="1">
    <location>
        <begin position="1"/>
        <end position="28"/>
    </location>
</feature>
<dbReference type="Gene3D" id="2.60.40.10">
    <property type="entry name" value="Immunoglobulins"/>
    <property type="match status" value="1"/>
</dbReference>
<proteinExistence type="predicted"/>
<evidence type="ECO:0000256" key="1">
    <source>
        <dbReference type="SAM" id="SignalP"/>
    </source>
</evidence>
<keyword evidence="1" id="KW-0732">Signal</keyword>
<keyword evidence="3" id="KW-1185">Reference proteome</keyword>
<dbReference type="AlphaFoldDB" id="A0A3S1CMA1"/>